<gene>
    <name evidence="2" type="ORF">CGZ90_18990</name>
</gene>
<protein>
    <submittedName>
        <fullName evidence="2">Uncharacterized protein</fullName>
    </submittedName>
</protein>
<reference evidence="2 3" key="1">
    <citation type="submission" date="2017-07" db="EMBL/GenBank/DDBJ databases">
        <title>Fictibacillus sp. nov. GDSW-R2A3 Genome sequencing and assembly.</title>
        <authorList>
            <person name="Mayilraj S."/>
        </authorList>
    </citation>
    <scope>NUCLEOTIDE SEQUENCE [LARGE SCALE GENOMIC DNA]</scope>
    <source>
        <strain evidence="2 3">GDSW-R2A3</strain>
    </source>
</reference>
<dbReference type="Proteomes" id="UP000215059">
    <property type="component" value="Unassembled WGS sequence"/>
</dbReference>
<comment type="caution">
    <text evidence="2">The sequence shown here is derived from an EMBL/GenBank/DDBJ whole genome shotgun (WGS) entry which is preliminary data.</text>
</comment>
<dbReference type="AlphaFoldDB" id="A0A235F4E7"/>
<sequence length="113" mass="12696">MQIMKTAMRRGGMLVLFAAALLTTFHSISGVSAQDITKWLYEQKEENNNRLIEKLSRFIPSSKHEYDEAEKEKLLNNVMKEYNLKAVKVTATGYTAGAESTGKNKNHPAFGIT</sequence>
<feature type="signal peptide" evidence="1">
    <location>
        <begin position="1"/>
        <end position="33"/>
    </location>
</feature>
<evidence type="ECO:0000313" key="2">
    <source>
        <dbReference type="EMBL" id="OYD56156.1"/>
    </source>
</evidence>
<name>A0A235F4E7_9BACL</name>
<accession>A0A235F4E7</accession>
<keyword evidence="3" id="KW-1185">Reference proteome</keyword>
<proteinExistence type="predicted"/>
<evidence type="ECO:0000256" key="1">
    <source>
        <dbReference type="SAM" id="SignalP"/>
    </source>
</evidence>
<evidence type="ECO:0000313" key="3">
    <source>
        <dbReference type="Proteomes" id="UP000215059"/>
    </source>
</evidence>
<organism evidence="2 3">
    <name type="scientific">Fictibacillus aquaticus</name>
    <dbReference type="NCBI Taxonomy" id="2021314"/>
    <lineage>
        <taxon>Bacteria</taxon>
        <taxon>Bacillati</taxon>
        <taxon>Bacillota</taxon>
        <taxon>Bacilli</taxon>
        <taxon>Bacillales</taxon>
        <taxon>Fictibacillaceae</taxon>
        <taxon>Fictibacillus</taxon>
    </lineage>
</organism>
<keyword evidence="1" id="KW-0732">Signal</keyword>
<dbReference type="EMBL" id="NOII01000041">
    <property type="protein sequence ID" value="OYD56156.1"/>
    <property type="molecule type" value="Genomic_DNA"/>
</dbReference>
<feature type="non-terminal residue" evidence="2">
    <location>
        <position position="113"/>
    </location>
</feature>
<feature type="chain" id="PRO_5013280255" evidence="1">
    <location>
        <begin position="34"/>
        <end position="113"/>
    </location>
</feature>